<reference evidence="1 2" key="1">
    <citation type="submission" date="2018-10" db="EMBL/GenBank/DDBJ databases">
        <title>Rhodobacter sp . BO-81.</title>
        <authorList>
            <person name="Im W.T."/>
        </authorList>
    </citation>
    <scope>NUCLEOTIDE SEQUENCE [LARGE SCALE GENOMIC DNA]</scope>
    <source>
        <strain evidence="1 2">BO-81</strain>
    </source>
</reference>
<gene>
    <name evidence="1" type="ORF">DYS74_01905</name>
</gene>
<accession>A0A421BXM6</accession>
<dbReference type="Proteomes" id="UP000279673">
    <property type="component" value="Unassembled WGS sequence"/>
</dbReference>
<evidence type="ECO:0000313" key="2">
    <source>
        <dbReference type="Proteomes" id="UP000279673"/>
    </source>
</evidence>
<evidence type="ECO:0008006" key="3">
    <source>
        <dbReference type="Google" id="ProtNLM"/>
    </source>
</evidence>
<keyword evidence="2" id="KW-1185">Reference proteome</keyword>
<dbReference type="RefSeq" id="WP_121530452.1">
    <property type="nucleotide sequence ID" value="NZ_RCHI01000001.1"/>
</dbReference>
<organism evidence="1 2">
    <name type="scientific">Paenirhodobacter hankyongi</name>
    <dbReference type="NCBI Taxonomy" id="2294033"/>
    <lineage>
        <taxon>Bacteria</taxon>
        <taxon>Pseudomonadati</taxon>
        <taxon>Pseudomonadota</taxon>
        <taxon>Alphaproteobacteria</taxon>
        <taxon>Rhodobacterales</taxon>
        <taxon>Rhodobacter group</taxon>
        <taxon>Paenirhodobacter</taxon>
    </lineage>
</organism>
<protein>
    <recommendedName>
        <fullName evidence="3">Class I SAM-dependent methyltransferase</fullName>
    </recommendedName>
</protein>
<dbReference type="EMBL" id="RCHI01000001">
    <property type="protein sequence ID" value="RLL73093.1"/>
    <property type="molecule type" value="Genomic_DNA"/>
</dbReference>
<proteinExistence type="predicted"/>
<comment type="caution">
    <text evidence="1">The sequence shown here is derived from an EMBL/GenBank/DDBJ whole genome shotgun (WGS) entry which is preliminary data.</text>
</comment>
<name>A0A421BXM6_9RHOB</name>
<evidence type="ECO:0000313" key="1">
    <source>
        <dbReference type="EMBL" id="RLL73093.1"/>
    </source>
</evidence>
<sequence length="95" mass="10613">MSEADYYETHAVEFVAATVAVDMSALRHRFLATLPMPPTGATSALRILDAGAGLERDTHLLNDCGGLGRPDMWQTRDCRPEREAETWVNLLVKRR</sequence>
<dbReference type="AlphaFoldDB" id="A0A421BXM6"/>